<keyword evidence="12 19" id="KW-1133">Transmembrane helix</keyword>
<evidence type="ECO:0000256" key="4">
    <source>
        <dbReference type="ARBA" id="ARBA00016608"/>
    </source>
</evidence>
<keyword evidence="5" id="KW-0796">Tight junction</keyword>
<keyword evidence="14" id="KW-1015">Disulfide bond</keyword>
<evidence type="ECO:0000256" key="11">
    <source>
        <dbReference type="ARBA" id="ARBA00022949"/>
    </source>
</evidence>
<dbReference type="PANTHER" id="PTHR45113:SF1">
    <property type="entry name" value="JUNCTIONAL ADHESION MOLECULE A"/>
    <property type="match status" value="1"/>
</dbReference>
<dbReference type="InterPro" id="IPR007110">
    <property type="entry name" value="Ig-like_dom"/>
</dbReference>
<evidence type="ECO:0000256" key="3">
    <source>
        <dbReference type="ARBA" id="ARBA00008637"/>
    </source>
</evidence>
<feature type="signal peptide" evidence="20">
    <location>
        <begin position="1"/>
        <end position="30"/>
    </location>
</feature>
<dbReference type="GeneTree" id="ENSGT00940000159186"/>
<dbReference type="Ensembl" id="ENSPKIT00000026231.1">
    <property type="protein sequence ID" value="ENSPKIP00000002288.1"/>
    <property type="gene ID" value="ENSPKIG00000020232.1"/>
</dbReference>
<dbReference type="GO" id="GO:0090559">
    <property type="term" value="P:regulation of membrane permeability"/>
    <property type="evidence" value="ECO:0007669"/>
    <property type="project" value="TreeGrafter"/>
</dbReference>
<dbReference type="Pfam" id="PF13927">
    <property type="entry name" value="Ig_3"/>
    <property type="match status" value="1"/>
</dbReference>
<keyword evidence="23" id="KW-1185">Reference proteome</keyword>
<dbReference type="InterPro" id="IPR003598">
    <property type="entry name" value="Ig_sub2"/>
</dbReference>
<keyword evidence="6" id="KW-1003">Cell membrane</keyword>
<dbReference type="InterPro" id="IPR036179">
    <property type="entry name" value="Ig-like_dom_sf"/>
</dbReference>
<feature type="domain" description="Ig-like" evidence="21">
    <location>
        <begin position="172"/>
        <end position="257"/>
    </location>
</feature>
<dbReference type="SMART" id="SM00409">
    <property type="entry name" value="IG"/>
    <property type="match status" value="2"/>
</dbReference>
<evidence type="ECO:0000256" key="5">
    <source>
        <dbReference type="ARBA" id="ARBA00022427"/>
    </source>
</evidence>
<dbReference type="PROSITE" id="PS50835">
    <property type="entry name" value="IG_LIKE"/>
    <property type="match status" value="1"/>
</dbReference>
<keyword evidence="7" id="KW-0597">Phosphoprotein</keyword>
<keyword evidence="9 20" id="KW-0732">Signal</keyword>
<keyword evidence="8 19" id="KW-0812">Transmembrane</keyword>
<dbReference type="GO" id="GO:0007155">
    <property type="term" value="P:cell adhesion"/>
    <property type="evidence" value="ECO:0007669"/>
    <property type="project" value="InterPro"/>
</dbReference>
<feature type="chain" id="PRO_5017457859" description="Junctional adhesion molecule A" evidence="20">
    <location>
        <begin position="31"/>
        <end position="328"/>
    </location>
</feature>
<evidence type="ECO:0000256" key="20">
    <source>
        <dbReference type="SAM" id="SignalP"/>
    </source>
</evidence>
<dbReference type="GO" id="GO:0005923">
    <property type="term" value="C:bicellular tight junction"/>
    <property type="evidence" value="ECO:0007669"/>
    <property type="project" value="UniProtKB-SubCell"/>
</dbReference>
<dbReference type="SMART" id="SM00408">
    <property type="entry name" value="IGc2"/>
    <property type="match status" value="1"/>
</dbReference>
<comment type="subcellular location">
    <subcellularLocation>
        <location evidence="2">Cell junction</location>
        <location evidence="2">Tight junction</location>
    </subcellularLocation>
    <subcellularLocation>
        <location evidence="1">Cell membrane</location>
        <topology evidence="1">Single-pass type I membrane protein</topology>
    </subcellularLocation>
</comment>
<dbReference type="InterPro" id="IPR013783">
    <property type="entry name" value="Ig-like_fold"/>
</dbReference>
<protein>
    <recommendedName>
        <fullName evidence="4">Junctional adhesion molecule A</fullName>
    </recommendedName>
    <alternativeName>
        <fullName evidence="17">Junctional adhesion molecule 1</fullName>
    </alternativeName>
</protein>
<keyword evidence="16" id="KW-0393">Immunoglobulin domain</keyword>
<dbReference type="GO" id="GO:0005886">
    <property type="term" value="C:plasma membrane"/>
    <property type="evidence" value="ECO:0007669"/>
    <property type="project" value="UniProtKB-SubCell"/>
</dbReference>
<feature type="transmembrane region" description="Helical" evidence="19">
    <location>
        <begin position="276"/>
        <end position="301"/>
    </location>
</feature>
<evidence type="ECO:0000256" key="9">
    <source>
        <dbReference type="ARBA" id="ARBA00022729"/>
    </source>
</evidence>
<proteinExistence type="inferred from homology"/>
<evidence type="ECO:0000256" key="16">
    <source>
        <dbReference type="ARBA" id="ARBA00023319"/>
    </source>
</evidence>
<evidence type="ECO:0000256" key="13">
    <source>
        <dbReference type="ARBA" id="ARBA00023136"/>
    </source>
</evidence>
<evidence type="ECO:0000313" key="22">
    <source>
        <dbReference type="Ensembl" id="ENSPKIP00000002288.1"/>
    </source>
</evidence>
<dbReference type="GO" id="GO:0050892">
    <property type="term" value="P:intestinal absorption"/>
    <property type="evidence" value="ECO:0007669"/>
    <property type="project" value="TreeGrafter"/>
</dbReference>
<name>A0A3B3Q7Y7_9TELE</name>
<evidence type="ECO:0000256" key="18">
    <source>
        <dbReference type="ARBA" id="ARBA00046718"/>
    </source>
</evidence>
<evidence type="ECO:0000313" key="23">
    <source>
        <dbReference type="Proteomes" id="UP000261540"/>
    </source>
</evidence>
<evidence type="ECO:0000256" key="12">
    <source>
        <dbReference type="ARBA" id="ARBA00022989"/>
    </source>
</evidence>
<evidence type="ECO:0000256" key="14">
    <source>
        <dbReference type="ARBA" id="ARBA00023157"/>
    </source>
</evidence>
<dbReference type="PANTHER" id="PTHR45113">
    <property type="entry name" value="JUNCTIONAL ADHESION MOLECULE A"/>
    <property type="match status" value="1"/>
</dbReference>
<comment type="subunit">
    <text evidence="18">Interacts with the ninth PDZ domain of MPDZ. Interacts with the first PDZ domain of PARD3. The association between PARD3 and PARD6B probably disrupts this interaction. Interacts with ITGAL (via I-domain). Interacts with CD151.</text>
</comment>
<evidence type="ECO:0000256" key="17">
    <source>
        <dbReference type="ARBA" id="ARBA00030590"/>
    </source>
</evidence>
<comment type="similarity">
    <text evidence="3">Belongs to the immunoglobulin superfamily.</text>
</comment>
<evidence type="ECO:0000256" key="8">
    <source>
        <dbReference type="ARBA" id="ARBA00022692"/>
    </source>
</evidence>
<evidence type="ECO:0000256" key="15">
    <source>
        <dbReference type="ARBA" id="ARBA00023180"/>
    </source>
</evidence>
<reference evidence="22" key="2">
    <citation type="submission" date="2025-09" db="UniProtKB">
        <authorList>
            <consortium name="Ensembl"/>
        </authorList>
    </citation>
    <scope>IDENTIFICATION</scope>
</reference>
<organism evidence="22 23">
    <name type="scientific">Paramormyrops kingsleyae</name>
    <dbReference type="NCBI Taxonomy" id="1676925"/>
    <lineage>
        <taxon>Eukaryota</taxon>
        <taxon>Metazoa</taxon>
        <taxon>Chordata</taxon>
        <taxon>Craniata</taxon>
        <taxon>Vertebrata</taxon>
        <taxon>Euteleostomi</taxon>
        <taxon>Actinopterygii</taxon>
        <taxon>Neopterygii</taxon>
        <taxon>Teleostei</taxon>
        <taxon>Osteoglossocephala</taxon>
        <taxon>Osteoglossomorpha</taxon>
        <taxon>Osteoglossiformes</taxon>
        <taxon>Mormyridae</taxon>
        <taxon>Paramormyrops</taxon>
    </lineage>
</organism>
<evidence type="ECO:0000259" key="21">
    <source>
        <dbReference type="PROSITE" id="PS50835"/>
    </source>
</evidence>
<dbReference type="SUPFAM" id="SSF48726">
    <property type="entry name" value="Immunoglobulin"/>
    <property type="match status" value="2"/>
</dbReference>
<sequence length="328" mass="36236">MRQMFSLFTFLCSLFSFHFLLVCLFQGADLKCSYSADFGTPRVEWKFKDLQGSQVFVVFDNNPTGKLMPWIVWPTGCLRSCASQCAGINDCWSHRFLHAVLLCAGQTGERCLGVTVLSLVSSENYKNRVQLYKDGLMLKQVTRRDTGEYFCEVSSGSIYGSAVINLTVEVPPSVPICGVPSSVTTGSYVVLTCHDPDGSPPSTYKWFKDEALLPENPNMFQDFKNFSYILNPKEGTLAFPSVTKADTGRYYCMASNGIGPVQSCAAQMMAVRDVNVGAIVGGVLVALLLVLLLGLGLWFAFQKGYLSSEFSRYLHSALSCMHEYVDIC</sequence>
<dbReference type="FunFam" id="2.60.40.10:FF:000342">
    <property type="entry name" value="Junctional adhesion molecule A"/>
    <property type="match status" value="1"/>
</dbReference>
<evidence type="ECO:0000256" key="19">
    <source>
        <dbReference type="SAM" id="Phobius"/>
    </source>
</evidence>
<dbReference type="AlphaFoldDB" id="A0A3B3Q7Y7"/>
<accession>A0A3B3Q7Y7</accession>
<keyword evidence="11" id="KW-0965">Cell junction</keyword>
<keyword evidence="13 19" id="KW-0472">Membrane</keyword>
<dbReference type="InterPro" id="IPR003599">
    <property type="entry name" value="Ig_sub"/>
</dbReference>
<evidence type="ECO:0000256" key="10">
    <source>
        <dbReference type="ARBA" id="ARBA00022737"/>
    </source>
</evidence>
<dbReference type="GO" id="GO:0090557">
    <property type="term" value="P:establishment of endothelial intestinal barrier"/>
    <property type="evidence" value="ECO:0007669"/>
    <property type="project" value="TreeGrafter"/>
</dbReference>
<dbReference type="Gene3D" id="2.60.40.10">
    <property type="entry name" value="Immunoglobulins"/>
    <property type="match status" value="2"/>
</dbReference>
<reference evidence="22" key="1">
    <citation type="submission" date="2025-08" db="UniProtKB">
        <authorList>
            <consortium name="Ensembl"/>
        </authorList>
    </citation>
    <scope>IDENTIFICATION</scope>
</reference>
<evidence type="ECO:0000256" key="6">
    <source>
        <dbReference type="ARBA" id="ARBA00022475"/>
    </source>
</evidence>
<dbReference type="Proteomes" id="UP000261540">
    <property type="component" value="Unplaced"/>
</dbReference>
<evidence type="ECO:0000256" key="7">
    <source>
        <dbReference type="ARBA" id="ARBA00022553"/>
    </source>
</evidence>
<evidence type="ECO:0000256" key="1">
    <source>
        <dbReference type="ARBA" id="ARBA00004251"/>
    </source>
</evidence>
<dbReference type="InterPro" id="IPR042456">
    <property type="entry name" value="F11R"/>
</dbReference>
<keyword evidence="15" id="KW-0325">Glycoprotein</keyword>
<evidence type="ECO:0000256" key="2">
    <source>
        <dbReference type="ARBA" id="ARBA00004435"/>
    </source>
</evidence>
<keyword evidence="10" id="KW-0677">Repeat</keyword>
<dbReference type="STRING" id="1676925.ENSPKIP00000002288"/>